<feature type="region of interest" description="Disordered" evidence="1">
    <location>
        <begin position="316"/>
        <end position="349"/>
    </location>
</feature>
<evidence type="ECO:0000313" key="4">
    <source>
        <dbReference type="Proteomes" id="UP001153365"/>
    </source>
</evidence>
<evidence type="ECO:0000256" key="1">
    <source>
        <dbReference type="SAM" id="MobiDB-lite"/>
    </source>
</evidence>
<keyword evidence="2" id="KW-0472">Membrane</keyword>
<proteinExistence type="predicted"/>
<dbReference type="AlphaFoldDB" id="A0AAV0AGQ3"/>
<sequence length="724" mass="84390">MNFCKIVTYLLVAAYGVISVNAMYTKGSLIGTLEYTAEGARRSRPESPLSSQYNLVSHTNDIPHVEKQSEVEHHNEFLAKNSDITSVYRSNKRNFNIAFQNGEAEIKKLSESVKQKQSSFSPPLLSDWGDDLLFSATEWDVYPTYPMESHSAGTQYNFAGAPVGLHHDHHDYYPQNFFYWENNFELMHQPAQSGALERIGLDGVAESQIEENGDFRESSITANMPLNSFFEKDLTAGLAGNSFSALSDEIRLAQQGEAKEEEKQGSNKVIETSHSFHHLFHVDHNCIISYKRRSEKIRRQKLEYLDLPIIERQQSQPVWSRKNKKRKKEEEHQSSQSSPKTETSRKNFIKPSVLEEKKIKKPGQKKIIKDAIYDFKSQLTVLSNPRPTGNSLSLFFKSLDNYADNLPNNHNRNTGKVNYQENLQISFQTTFVKKFLGHSEISISRLLLHKLRKYIEKNSKEIYKKSNILFSKTINPQIKLNGNNNFYILDKQVKIFFNSKSTNFKVTTLVLRKATKNLNYYSDYLARSFWKAIESISWDEITTSDNRLSHFEKRELFQKEWTLRKLGADYGKLQTHRFHFRKLFFVFSTLINKIFCSGEEDLQENFLSRQKAAIDFFDMAIGLIEVDINDTANYFIRTKNLPLNEDTKKIFLEQSLLKLPKNRFQFNLTNGARTRVDVVWKFIALWLAKEKYEYYKEIYCSERKTEILNFKNLFNSIFFYIAES</sequence>
<protein>
    <submittedName>
        <fullName evidence="3">Expressed protein</fullName>
    </submittedName>
</protein>
<feature type="transmembrane region" description="Helical" evidence="2">
    <location>
        <begin position="6"/>
        <end position="24"/>
    </location>
</feature>
<keyword evidence="2" id="KW-1133">Transmembrane helix</keyword>
<name>A0AAV0AGQ3_PHAPC</name>
<accession>A0AAV0AGQ3</accession>
<reference evidence="3" key="1">
    <citation type="submission" date="2022-06" db="EMBL/GenBank/DDBJ databases">
        <authorList>
            <consortium name="SYNGENTA / RWTH Aachen University"/>
        </authorList>
    </citation>
    <scope>NUCLEOTIDE SEQUENCE</scope>
</reference>
<evidence type="ECO:0000313" key="3">
    <source>
        <dbReference type="EMBL" id="CAH7667494.1"/>
    </source>
</evidence>
<organism evidence="3 4">
    <name type="scientific">Phakopsora pachyrhizi</name>
    <name type="common">Asian soybean rust disease fungus</name>
    <dbReference type="NCBI Taxonomy" id="170000"/>
    <lineage>
        <taxon>Eukaryota</taxon>
        <taxon>Fungi</taxon>
        <taxon>Dikarya</taxon>
        <taxon>Basidiomycota</taxon>
        <taxon>Pucciniomycotina</taxon>
        <taxon>Pucciniomycetes</taxon>
        <taxon>Pucciniales</taxon>
        <taxon>Phakopsoraceae</taxon>
        <taxon>Phakopsora</taxon>
    </lineage>
</organism>
<dbReference type="EMBL" id="CALTRL010000319">
    <property type="protein sequence ID" value="CAH7667494.1"/>
    <property type="molecule type" value="Genomic_DNA"/>
</dbReference>
<evidence type="ECO:0000256" key="2">
    <source>
        <dbReference type="SAM" id="Phobius"/>
    </source>
</evidence>
<gene>
    <name evidence="3" type="ORF">PPACK8108_LOCUS1895</name>
</gene>
<dbReference type="Proteomes" id="UP001153365">
    <property type="component" value="Unassembled WGS sequence"/>
</dbReference>
<keyword evidence="4" id="KW-1185">Reference proteome</keyword>
<comment type="caution">
    <text evidence="3">The sequence shown here is derived from an EMBL/GenBank/DDBJ whole genome shotgun (WGS) entry which is preliminary data.</text>
</comment>
<keyword evidence="2" id="KW-0812">Transmembrane</keyword>